<dbReference type="PANTHER" id="PTHR34047">
    <property type="entry name" value="NUCLEAR INTRON MATURASE 1, MITOCHONDRIAL-RELATED"/>
    <property type="match status" value="1"/>
</dbReference>
<evidence type="ECO:0000256" key="8">
    <source>
        <dbReference type="ARBA" id="ARBA00034120"/>
    </source>
</evidence>
<comment type="similarity">
    <text evidence="8">Belongs to the bacterial reverse transcriptase family.</text>
</comment>
<sequence length="347" mass="37899">MVAADDGPPGRGRPRLRTRPALARLLDLDQADLAWFADVRVLERTVDEPLRHYRWHAVERRGRLRLLAEPKPRLKEAQRRLLRHVLAPIPVHDAAHGCVLGRSVRTAAAPQAGRALVLGMDLEAFFASVSAPRVWGLLQGTAGLTEPVAHLVTALGTTTAPVSVWRALPLPGGVEARERHRRLAAPHLPQGAPTSPALANLVCFRLDRRLAGLAASCGARYTRYVDDLTFSGDRRIRGDRLAALVTEVAAEEGFRVDPAKTRVAGAGSRQRVLGAVVNARPTLPRPERDALRALLHNCARHGWATQTRGHDPATFREHVLGRVAWAAALDPVLGERLHALAARIDWS</sequence>
<dbReference type="EC" id="2.7.7.49" evidence="1"/>
<dbReference type="InterPro" id="IPR000477">
    <property type="entry name" value="RT_dom"/>
</dbReference>
<reference evidence="11 12" key="1">
    <citation type="submission" date="2016-12" db="EMBL/GenBank/DDBJ databases">
        <authorList>
            <person name="Song W.-J."/>
            <person name="Kurnit D.M."/>
        </authorList>
    </citation>
    <scope>NUCLEOTIDE SEQUENCE [LARGE SCALE GENOMIC DNA]</scope>
    <source>
        <strain evidence="11 12">DSM 43162</strain>
    </source>
</reference>
<dbReference type="PRINTS" id="PR00866">
    <property type="entry name" value="RNADNAPOLMS"/>
</dbReference>
<dbReference type="PROSITE" id="PS50878">
    <property type="entry name" value="RT_POL"/>
    <property type="match status" value="1"/>
</dbReference>
<evidence type="ECO:0000256" key="6">
    <source>
        <dbReference type="ARBA" id="ARBA00022918"/>
    </source>
</evidence>
<evidence type="ECO:0000259" key="10">
    <source>
        <dbReference type="PROSITE" id="PS50878"/>
    </source>
</evidence>
<evidence type="ECO:0000256" key="1">
    <source>
        <dbReference type="ARBA" id="ARBA00012493"/>
    </source>
</evidence>
<dbReference type="InterPro" id="IPR043502">
    <property type="entry name" value="DNA/RNA_pol_sf"/>
</dbReference>
<gene>
    <name evidence="11" type="ORF">SAMN05660350_02395</name>
</gene>
<evidence type="ECO:0000313" key="12">
    <source>
        <dbReference type="Proteomes" id="UP000184428"/>
    </source>
</evidence>
<dbReference type="GO" id="GO:0003964">
    <property type="term" value="F:RNA-directed DNA polymerase activity"/>
    <property type="evidence" value="ECO:0007669"/>
    <property type="project" value="UniProtKB-KW"/>
</dbReference>
<evidence type="ECO:0000256" key="5">
    <source>
        <dbReference type="ARBA" id="ARBA00022842"/>
    </source>
</evidence>
<evidence type="ECO:0000313" key="11">
    <source>
        <dbReference type="EMBL" id="SHN76208.1"/>
    </source>
</evidence>
<dbReference type="GO" id="GO:0051607">
    <property type="term" value="P:defense response to virus"/>
    <property type="evidence" value="ECO:0007669"/>
    <property type="project" value="UniProtKB-KW"/>
</dbReference>
<name>A0A1M7TZR8_9ACTN</name>
<comment type="catalytic activity">
    <reaction evidence="9">
        <text>DNA(n) + a 2'-deoxyribonucleoside 5'-triphosphate = DNA(n+1) + diphosphate</text>
        <dbReference type="Rhea" id="RHEA:22508"/>
        <dbReference type="Rhea" id="RHEA-COMP:17339"/>
        <dbReference type="Rhea" id="RHEA-COMP:17340"/>
        <dbReference type="ChEBI" id="CHEBI:33019"/>
        <dbReference type="ChEBI" id="CHEBI:61560"/>
        <dbReference type="ChEBI" id="CHEBI:173112"/>
        <dbReference type="EC" id="2.7.7.49"/>
    </reaction>
</comment>
<dbReference type="RefSeq" id="WP_208983383.1">
    <property type="nucleotide sequence ID" value="NZ_FRDM01000010.1"/>
</dbReference>
<dbReference type="InterPro" id="IPR000123">
    <property type="entry name" value="Reverse_transcriptase_msDNA"/>
</dbReference>
<keyword evidence="3" id="KW-0548">Nucleotidyltransferase</keyword>
<dbReference type="InterPro" id="IPR051083">
    <property type="entry name" value="GrpII_Intron_Splice-Mob/Def"/>
</dbReference>
<dbReference type="GO" id="GO:0003723">
    <property type="term" value="F:RNA binding"/>
    <property type="evidence" value="ECO:0007669"/>
    <property type="project" value="InterPro"/>
</dbReference>
<keyword evidence="5" id="KW-0460">Magnesium</keyword>
<feature type="domain" description="Reverse transcriptase" evidence="10">
    <location>
        <begin position="39"/>
        <end position="277"/>
    </location>
</feature>
<accession>A0A1M7TZR8</accession>
<evidence type="ECO:0000256" key="7">
    <source>
        <dbReference type="ARBA" id="ARBA00023118"/>
    </source>
</evidence>
<dbReference type="Pfam" id="PF00078">
    <property type="entry name" value="RVT_1"/>
    <property type="match status" value="1"/>
</dbReference>
<dbReference type="SUPFAM" id="SSF56672">
    <property type="entry name" value="DNA/RNA polymerases"/>
    <property type="match status" value="1"/>
</dbReference>
<dbReference type="AlphaFoldDB" id="A0A1M7TZR8"/>
<protein>
    <recommendedName>
        <fullName evidence="1">RNA-directed DNA polymerase</fullName>
        <ecNumber evidence="1">2.7.7.49</ecNumber>
    </recommendedName>
</protein>
<dbReference type="CDD" id="cd03487">
    <property type="entry name" value="RT_Bac_retron_II"/>
    <property type="match status" value="1"/>
</dbReference>
<evidence type="ECO:0000256" key="3">
    <source>
        <dbReference type="ARBA" id="ARBA00022695"/>
    </source>
</evidence>
<evidence type="ECO:0000256" key="2">
    <source>
        <dbReference type="ARBA" id="ARBA00022679"/>
    </source>
</evidence>
<dbReference type="Proteomes" id="UP000184428">
    <property type="component" value="Unassembled WGS sequence"/>
</dbReference>
<keyword evidence="2" id="KW-0808">Transferase</keyword>
<dbReference type="GO" id="GO:0046872">
    <property type="term" value="F:metal ion binding"/>
    <property type="evidence" value="ECO:0007669"/>
    <property type="project" value="UniProtKB-KW"/>
</dbReference>
<evidence type="ECO:0000256" key="9">
    <source>
        <dbReference type="ARBA" id="ARBA00048173"/>
    </source>
</evidence>
<keyword evidence="7" id="KW-0051">Antiviral defense</keyword>
<organism evidence="11 12">
    <name type="scientific">Geodermatophilus obscurus</name>
    <dbReference type="NCBI Taxonomy" id="1861"/>
    <lineage>
        <taxon>Bacteria</taxon>
        <taxon>Bacillati</taxon>
        <taxon>Actinomycetota</taxon>
        <taxon>Actinomycetes</taxon>
        <taxon>Geodermatophilales</taxon>
        <taxon>Geodermatophilaceae</taxon>
        <taxon>Geodermatophilus</taxon>
    </lineage>
</organism>
<dbReference type="PANTHER" id="PTHR34047:SF7">
    <property type="entry name" value="RNA-DIRECTED DNA POLYMERASE"/>
    <property type="match status" value="1"/>
</dbReference>
<proteinExistence type="inferred from homology"/>
<keyword evidence="6 11" id="KW-0695">RNA-directed DNA polymerase</keyword>
<keyword evidence="4" id="KW-0479">Metal-binding</keyword>
<evidence type="ECO:0000256" key="4">
    <source>
        <dbReference type="ARBA" id="ARBA00022723"/>
    </source>
</evidence>
<dbReference type="EMBL" id="FRDM01000010">
    <property type="protein sequence ID" value="SHN76208.1"/>
    <property type="molecule type" value="Genomic_DNA"/>
</dbReference>